<proteinExistence type="predicted"/>
<gene>
    <name evidence="1" type="ORF">C5E45_26105</name>
</gene>
<evidence type="ECO:0000313" key="1">
    <source>
        <dbReference type="EMBL" id="PPJ35338.1"/>
    </source>
</evidence>
<comment type="caution">
    <text evidence="1">The sequence shown here is derived from an EMBL/GenBank/DDBJ whole genome shotgun (WGS) entry which is preliminary data.</text>
</comment>
<sequence length="79" mass="8553">MELLRYGNFRDTAATHIMGKTRDRTRGGAQLGHAEQSTVATVHYIDCNGHIQDAVDNADVMESLKPAKVGAKLESGRVA</sequence>
<dbReference type="EMBL" id="PSZC01000022">
    <property type="protein sequence ID" value="PPJ35338.1"/>
    <property type="molecule type" value="Genomic_DNA"/>
</dbReference>
<reference evidence="1 2" key="1">
    <citation type="submission" date="2018-02" db="EMBL/GenBank/DDBJ databases">
        <title>8 Nocardia nova and 1 Nocardia cyriacigeorgica strain used for evolution to TMP-SMX.</title>
        <authorList>
            <person name="Mehta H."/>
            <person name="Weng J."/>
            <person name="Shamoo Y."/>
        </authorList>
    </citation>
    <scope>NUCLEOTIDE SEQUENCE [LARGE SCALE GENOMIC DNA]</scope>
    <source>
        <strain evidence="1 2">MDA3139</strain>
    </source>
</reference>
<accession>A0A2S6AJE0</accession>
<dbReference type="Proteomes" id="UP000239874">
    <property type="component" value="Unassembled WGS sequence"/>
</dbReference>
<protein>
    <recommendedName>
        <fullName evidence="3">Integrase</fullName>
    </recommendedName>
</protein>
<dbReference type="AlphaFoldDB" id="A0A2S6AJE0"/>
<dbReference type="RefSeq" id="WP_104378507.1">
    <property type="nucleotide sequence ID" value="NZ_PSZC01000022.1"/>
</dbReference>
<organism evidence="1 2">
    <name type="scientific">Nocardia nova</name>
    <dbReference type="NCBI Taxonomy" id="37330"/>
    <lineage>
        <taxon>Bacteria</taxon>
        <taxon>Bacillati</taxon>
        <taxon>Actinomycetota</taxon>
        <taxon>Actinomycetes</taxon>
        <taxon>Mycobacteriales</taxon>
        <taxon>Nocardiaceae</taxon>
        <taxon>Nocardia</taxon>
    </lineage>
</organism>
<evidence type="ECO:0008006" key="3">
    <source>
        <dbReference type="Google" id="ProtNLM"/>
    </source>
</evidence>
<name>A0A2S6AJE0_9NOCA</name>
<evidence type="ECO:0000313" key="2">
    <source>
        <dbReference type="Proteomes" id="UP000239874"/>
    </source>
</evidence>
<dbReference type="OrthoDB" id="4562238at2"/>